<dbReference type="GO" id="GO:0005886">
    <property type="term" value="C:plasma membrane"/>
    <property type="evidence" value="ECO:0007669"/>
    <property type="project" value="UniProtKB-SubCell"/>
</dbReference>
<organism evidence="14 15">
    <name type="scientific">Peronospora belbahrii</name>
    <dbReference type="NCBI Taxonomy" id="622444"/>
    <lineage>
        <taxon>Eukaryota</taxon>
        <taxon>Sar</taxon>
        <taxon>Stramenopiles</taxon>
        <taxon>Oomycota</taxon>
        <taxon>Peronosporomycetes</taxon>
        <taxon>Peronosporales</taxon>
        <taxon>Peronosporaceae</taxon>
        <taxon>Peronospora</taxon>
    </lineage>
</organism>
<dbReference type="Gene3D" id="1.10.238.10">
    <property type="entry name" value="EF-hand"/>
    <property type="match status" value="1"/>
</dbReference>
<evidence type="ECO:0000256" key="12">
    <source>
        <dbReference type="SAM" id="Phobius"/>
    </source>
</evidence>
<dbReference type="PROSITE" id="PS50222">
    <property type="entry name" value="EF_HAND_2"/>
    <property type="match status" value="1"/>
</dbReference>
<keyword evidence="7 12" id="KW-1133">Transmembrane helix</keyword>
<comment type="similarity">
    <text evidence="2">Belongs to the CorA metal ion transporter (MIT) (TC 1.A.35) family.</text>
</comment>
<dbReference type="Pfam" id="PF01544">
    <property type="entry name" value="CorA"/>
    <property type="match status" value="1"/>
</dbReference>
<evidence type="ECO:0000256" key="8">
    <source>
        <dbReference type="ARBA" id="ARBA00023065"/>
    </source>
</evidence>
<dbReference type="PANTHER" id="PTHR46494:SF1">
    <property type="entry name" value="CORA FAMILY METAL ION TRANSPORTER (EUROFUNG)"/>
    <property type="match status" value="1"/>
</dbReference>
<evidence type="ECO:0000256" key="1">
    <source>
        <dbReference type="ARBA" id="ARBA00004651"/>
    </source>
</evidence>
<dbReference type="Gene3D" id="1.20.58.340">
    <property type="entry name" value="Magnesium transport protein CorA, transmembrane region"/>
    <property type="match status" value="2"/>
</dbReference>
<dbReference type="InterPro" id="IPR002523">
    <property type="entry name" value="MgTranspt_CorA/ZnTranspt_ZntB"/>
</dbReference>
<dbReference type="FunFam" id="1.20.58.340:FF:000004">
    <property type="entry name" value="Magnesium transport protein CorA"/>
    <property type="match status" value="1"/>
</dbReference>
<dbReference type="GO" id="GO:0015087">
    <property type="term" value="F:cobalt ion transmembrane transporter activity"/>
    <property type="evidence" value="ECO:0007669"/>
    <property type="project" value="TreeGrafter"/>
</dbReference>
<name>A0AAU9KYV4_9STRA</name>
<sequence>MRSIRRHLDHPPRCLTVFFPSSLSPSSLSYIKDQCTISCSFSRHNRSLTSLTPKKHSPELPTLHGKNLLNLVSRARDSHPLDWSEGVGNAEETDPLDLKDPHYDLTSAKLSKLFSRFHPNPHGMVSYDGFKQGLEAMGIACDDKKEFQTFIEQVDNDKSGGITYDEFLYAIQEIKLAQLFSPEFVKALTFEYARVYGHAAPVAQLGSIEYSPDRIRSAYPIKMVERFMYSKRPNWASVRWINVEGIDPLMMRRLAVRYRLHPLAVEDTLDADLERPKYEHYDEHSSLILQTVHARDLKKALKYQSMYRASLYVRDNGVSPFESMSTSELERRLDDLGIGRIMALPEQLSLYIMENVVISVQEAPSTLWPTLKQRLEMSYSKVRQSGTAFLVYSIVDVCVDELSPIAHTYGAKVAMLSCLLRHDPLNFDVDRLAKCSKEIKGLKLLCKPLREMTTQLMESSDFEGETLRYFRDVQDHVTVIDETCDRLLDRCRSLVDDFHNARHAQQSEVSYTLTLVATVFLPAQFLTGLYGMNFVNMPELQYEHGYMIWWGVVSTIATGTLTYFKFYKKWL</sequence>
<dbReference type="FunFam" id="1.20.58.340:FF:000021">
    <property type="entry name" value="Magnesium and cobalt transporter CorA"/>
    <property type="match status" value="1"/>
</dbReference>
<dbReference type="CDD" id="cd12822">
    <property type="entry name" value="TmCorA-like"/>
    <property type="match status" value="1"/>
</dbReference>
<evidence type="ECO:0000256" key="6">
    <source>
        <dbReference type="ARBA" id="ARBA00022842"/>
    </source>
</evidence>
<dbReference type="GO" id="GO:0000287">
    <property type="term" value="F:magnesium ion binding"/>
    <property type="evidence" value="ECO:0007669"/>
    <property type="project" value="TreeGrafter"/>
</dbReference>
<reference evidence="14" key="1">
    <citation type="submission" date="2021-11" db="EMBL/GenBank/DDBJ databases">
        <authorList>
            <person name="Islam A."/>
            <person name="Islam S."/>
            <person name="Flora M.S."/>
            <person name="Rahman M."/>
            <person name="Ziaur R.M."/>
            <person name="Epstein J.H."/>
            <person name="Hassan M."/>
            <person name="Klassen M."/>
            <person name="Woodard K."/>
            <person name="Webb A."/>
            <person name="Webby R.J."/>
            <person name="El Zowalaty M.E."/>
        </authorList>
    </citation>
    <scope>NUCLEOTIDE SEQUENCE</scope>
    <source>
        <strain evidence="14">Pbs3</strain>
    </source>
</reference>
<dbReference type="SUPFAM" id="SSF47473">
    <property type="entry name" value="EF-hand"/>
    <property type="match status" value="1"/>
</dbReference>
<dbReference type="GO" id="GO:0050897">
    <property type="term" value="F:cobalt ion binding"/>
    <property type="evidence" value="ECO:0007669"/>
    <property type="project" value="TreeGrafter"/>
</dbReference>
<evidence type="ECO:0000313" key="15">
    <source>
        <dbReference type="Proteomes" id="UP001160483"/>
    </source>
</evidence>
<evidence type="ECO:0000256" key="7">
    <source>
        <dbReference type="ARBA" id="ARBA00022989"/>
    </source>
</evidence>
<dbReference type="InterPro" id="IPR002048">
    <property type="entry name" value="EF_hand_dom"/>
</dbReference>
<evidence type="ECO:0000256" key="5">
    <source>
        <dbReference type="ARBA" id="ARBA00022692"/>
    </source>
</evidence>
<evidence type="ECO:0000256" key="2">
    <source>
        <dbReference type="ARBA" id="ARBA00009765"/>
    </source>
</evidence>
<dbReference type="PANTHER" id="PTHR46494">
    <property type="entry name" value="CORA FAMILY METAL ION TRANSPORTER (EUROFUNG)"/>
    <property type="match status" value="1"/>
</dbReference>
<keyword evidence="3" id="KW-0813">Transport</keyword>
<keyword evidence="8" id="KW-0406">Ion transport</keyword>
<protein>
    <recommendedName>
        <fullName evidence="13">EF-hand domain-containing protein</fullName>
    </recommendedName>
</protein>
<dbReference type="SMART" id="SM00054">
    <property type="entry name" value="EFh"/>
    <property type="match status" value="2"/>
</dbReference>
<dbReference type="EMBL" id="CAKKTJ010000258">
    <property type="protein sequence ID" value="CAH0478505.1"/>
    <property type="molecule type" value="Genomic_DNA"/>
</dbReference>
<feature type="transmembrane region" description="Helical" evidence="12">
    <location>
        <begin position="547"/>
        <end position="566"/>
    </location>
</feature>
<evidence type="ECO:0000256" key="3">
    <source>
        <dbReference type="ARBA" id="ARBA00022448"/>
    </source>
</evidence>
<keyword evidence="5 12" id="KW-0812">Transmembrane</keyword>
<dbReference type="Gene3D" id="3.30.460.20">
    <property type="entry name" value="CorA soluble domain-like"/>
    <property type="match status" value="1"/>
</dbReference>
<proteinExistence type="inferred from homology"/>
<comment type="function">
    <text evidence="11">Mediates influx of magnesium ions. Alternates between open and closed states. Activated by low cytoplasmic Mg(2+) levels. Inactive when cytoplasmic Mg(2+) levels are high.</text>
</comment>
<dbReference type="AlphaFoldDB" id="A0AAU9KYV4"/>
<evidence type="ECO:0000256" key="4">
    <source>
        <dbReference type="ARBA" id="ARBA00022475"/>
    </source>
</evidence>
<feature type="domain" description="EF-hand" evidence="13">
    <location>
        <begin position="142"/>
        <end position="177"/>
    </location>
</feature>
<comment type="caution">
    <text evidence="14">The sequence shown here is derived from an EMBL/GenBank/DDBJ whole genome shotgun (WGS) entry which is preliminary data.</text>
</comment>
<accession>A0AAU9KYV4</accession>
<keyword evidence="4" id="KW-1003">Cell membrane</keyword>
<keyword evidence="9 12" id="KW-0472">Membrane</keyword>
<dbReference type="GO" id="GO:0015095">
    <property type="term" value="F:magnesium ion transmembrane transporter activity"/>
    <property type="evidence" value="ECO:0007669"/>
    <property type="project" value="TreeGrafter"/>
</dbReference>
<dbReference type="SUPFAM" id="SSF144083">
    <property type="entry name" value="Magnesium transport protein CorA, transmembrane region"/>
    <property type="match status" value="1"/>
</dbReference>
<keyword evidence="6" id="KW-0460">Magnesium</keyword>
<dbReference type="SUPFAM" id="SSF143865">
    <property type="entry name" value="CorA soluble domain-like"/>
    <property type="match status" value="1"/>
</dbReference>
<dbReference type="InterPro" id="IPR011992">
    <property type="entry name" value="EF-hand-dom_pair"/>
</dbReference>
<evidence type="ECO:0000256" key="11">
    <source>
        <dbReference type="ARBA" id="ARBA00045497"/>
    </source>
</evidence>
<dbReference type="InterPro" id="IPR045861">
    <property type="entry name" value="CorA_cytoplasmic_dom"/>
</dbReference>
<dbReference type="CDD" id="cd00051">
    <property type="entry name" value="EFh"/>
    <property type="match status" value="1"/>
</dbReference>
<gene>
    <name evidence="14" type="ORF">PBS003_LOCUS5198</name>
</gene>
<evidence type="ECO:0000256" key="9">
    <source>
        <dbReference type="ARBA" id="ARBA00023136"/>
    </source>
</evidence>
<evidence type="ECO:0000259" key="13">
    <source>
        <dbReference type="PROSITE" id="PS50222"/>
    </source>
</evidence>
<dbReference type="GO" id="GO:0005509">
    <property type="term" value="F:calcium ion binding"/>
    <property type="evidence" value="ECO:0007669"/>
    <property type="project" value="InterPro"/>
</dbReference>
<dbReference type="InterPro" id="IPR045863">
    <property type="entry name" value="CorA_TM1_TM2"/>
</dbReference>
<evidence type="ECO:0000313" key="14">
    <source>
        <dbReference type="EMBL" id="CAH0478505.1"/>
    </source>
</evidence>
<evidence type="ECO:0000256" key="10">
    <source>
        <dbReference type="ARBA" id="ARBA00034269"/>
    </source>
</evidence>
<feature type="transmembrane region" description="Helical" evidence="12">
    <location>
        <begin position="511"/>
        <end position="535"/>
    </location>
</feature>
<comment type="catalytic activity">
    <reaction evidence="10">
        <text>Mg(2+)(in) = Mg(2+)(out)</text>
        <dbReference type="Rhea" id="RHEA:29827"/>
        <dbReference type="ChEBI" id="CHEBI:18420"/>
    </reaction>
</comment>
<dbReference type="Proteomes" id="UP001160483">
    <property type="component" value="Unassembled WGS sequence"/>
</dbReference>
<comment type="subcellular location">
    <subcellularLocation>
        <location evidence="1">Cell membrane</location>
        <topology evidence="1">Multi-pass membrane protein</topology>
    </subcellularLocation>
</comment>